<proteinExistence type="predicted"/>
<keyword evidence="3" id="KW-1185">Reference proteome</keyword>
<evidence type="ECO:0000313" key="3">
    <source>
        <dbReference type="Proteomes" id="UP000283530"/>
    </source>
</evidence>
<name>A0A3S3PV97_9MAGN</name>
<dbReference type="EMBL" id="QPKB01000001">
    <property type="protein sequence ID" value="RWR73475.1"/>
    <property type="molecule type" value="Genomic_DNA"/>
</dbReference>
<comment type="caution">
    <text evidence="2">The sequence shown here is derived from an EMBL/GenBank/DDBJ whole genome shotgun (WGS) entry which is preliminary data.</text>
</comment>
<accession>A0A3S3PV97</accession>
<reference evidence="2 3" key="1">
    <citation type="journal article" date="2019" name="Nat. Plants">
        <title>Stout camphor tree genome fills gaps in understanding of flowering plant genome evolution.</title>
        <authorList>
            <person name="Chaw S.M."/>
            <person name="Liu Y.C."/>
            <person name="Wu Y.W."/>
            <person name="Wang H.Y."/>
            <person name="Lin C.I."/>
            <person name="Wu C.S."/>
            <person name="Ke H.M."/>
            <person name="Chang L.Y."/>
            <person name="Hsu C.Y."/>
            <person name="Yang H.T."/>
            <person name="Sudianto E."/>
            <person name="Hsu M.H."/>
            <person name="Wu K.P."/>
            <person name="Wang L.N."/>
            <person name="Leebens-Mack J.H."/>
            <person name="Tsai I.J."/>
        </authorList>
    </citation>
    <scope>NUCLEOTIDE SEQUENCE [LARGE SCALE GENOMIC DNA]</scope>
    <source>
        <strain evidence="3">cv. Chaw 1501</strain>
        <tissue evidence="2">Young leaves</tissue>
    </source>
</reference>
<keyword evidence="1" id="KW-0472">Membrane</keyword>
<evidence type="ECO:0000313" key="2">
    <source>
        <dbReference type="EMBL" id="RWR73475.1"/>
    </source>
</evidence>
<feature type="transmembrane region" description="Helical" evidence="1">
    <location>
        <begin position="15"/>
        <end position="34"/>
    </location>
</feature>
<keyword evidence="1" id="KW-1133">Transmembrane helix</keyword>
<keyword evidence="1" id="KW-0812">Transmembrane</keyword>
<gene>
    <name evidence="2" type="ORF">CKAN_00175600</name>
</gene>
<dbReference type="Proteomes" id="UP000283530">
    <property type="component" value="Unassembled WGS sequence"/>
</dbReference>
<evidence type="ECO:0000256" key="1">
    <source>
        <dbReference type="SAM" id="Phobius"/>
    </source>
</evidence>
<dbReference type="OrthoDB" id="1728340at2759"/>
<protein>
    <submittedName>
        <fullName evidence="2">Putative Auxin-induced protein 5NG4</fullName>
    </submittedName>
</protein>
<organism evidence="2 3">
    <name type="scientific">Cinnamomum micranthum f. kanehirae</name>
    <dbReference type="NCBI Taxonomy" id="337451"/>
    <lineage>
        <taxon>Eukaryota</taxon>
        <taxon>Viridiplantae</taxon>
        <taxon>Streptophyta</taxon>
        <taxon>Embryophyta</taxon>
        <taxon>Tracheophyta</taxon>
        <taxon>Spermatophyta</taxon>
        <taxon>Magnoliopsida</taxon>
        <taxon>Magnoliidae</taxon>
        <taxon>Laurales</taxon>
        <taxon>Lauraceae</taxon>
        <taxon>Cinnamomum</taxon>
    </lineage>
</organism>
<dbReference type="AlphaFoldDB" id="A0A3S3PV97"/>
<sequence length="90" mass="10176">MCERQKEMESVYERAQPYLLSVLVSISNAGYNIISKVALEKGMSPFILLVYAQVFATVATGLFTLLFERNHRPKINLPICLNIFLLGLLL</sequence>
<feature type="transmembrane region" description="Helical" evidence="1">
    <location>
        <begin position="46"/>
        <end position="67"/>
    </location>
</feature>